<evidence type="ECO:0000313" key="7">
    <source>
        <dbReference type="Proteomes" id="UP000053240"/>
    </source>
</evidence>
<dbReference type="SUPFAM" id="SSF47031">
    <property type="entry name" value="Second domain of FERM"/>
    <property type="match status" value="1"/>
</dbReference>
<organism evidence="6 7">
    <name type="scientific">Papilio machaon</name>
    <name type="common">Old World swallowtail butterfly</name>
    <dbReference type="NCBI Taxonomy" id="76193"/>
    <lineage>
        <taxon>Eukaryota</taxon>
        <taxon>Metazoa</taxon>
        <taxon>Ecdysozoa</taxon>
        <taxon>Arthropoda</taxon>
        <taxon>Hexapoda</taxon>
        <taxon>Insecta</taxon>
        <taxon>Pterygota</taxon>
        <taxon>Neoptera</taxon>
        <taxon>Endopterygota</taxon>
        <taxon>Lepidoptera</taxon>
        <taxon>Glossata</taxon>
        <taxon>Ditrysia</taxon>
        <taxon>Papilionoidea</taxon>
        <taxon>Papilionidae</taxon>
        <taxon>Papilioninae</taxon>
        <taxon>Papilio</taxon>
    </lineage>
</organism>
<feature type="compositionally biased region" description="Basic and acidic residues" evidence="4">
    <location>
        <begin position="716"/>
        <end position="730"/>
    </location>
</feature>
<dbReference type="Pfam" id="PF08736">
    <property type="entry name" value="FA"/>
    <property type="match status" value="1"/>
</dbReference>
<dbReference type="GO" id="GO:0003779">
    <property type="term" value="F:actin binding"/>
    <property type="evidence" value="ECO:0007669"/>
    <property type="project" value="InterPro"/>
</dbReference>
<name>A0A0N0PB98_PAPMA</name>
<dbReference type="GO" id="GO:0031032">
    <property type="term" value="P:actomyosin structure organization"/>
    <property type="evidence" value="ECO:0007669"/>
    <property type="project" value="TreeGrafter"/>
</dbReference>
<feature type="region of interest" description="Disordered" evidence="4">
    <location>
        <begin position="1"/>
        <end position="32"/>
    </location>
</feature>
<dbReference type="Gene3D" id="1.20.80.10">
    <property type="match status" value="1"/>
</dbReference>
<feature type="region of interest" description="Disordered" evidence="4">
    <location>
        <begin position="2886"/>
        <end position="2911"/>
    </location>
</feature>
<dbReference type="InterPro" id="IPR000299">
    <property type="entry name" value="FERM_domain"/>
</dbReference>
<dbReference type="GO" id="GO:0005886">
    <property type="term" value="C:plasma membrane"/>
    <property type="evidence" value="ECO:0007669"/>
    <property type="project" value="TreeGrafter"/>
</dbReference>
<dbReference type="GO" id="GO:0030182">
    <property type="term" value="P:neuron differentiation"/>
    <property type="evidence" value="ECO:0007669"/>
    <property type="project" value="UniProtKB-ARBA"/>
</dbReference>
<evidence type="ECO:0000313" key="6">
    <source>
        <dbReference type="EMBL" id="KPJ09836.1"/>
    </source>
</evidence>
<accession>A0A0N0PB98</accession>
<dbReference type="SMART" id="SM00295">
    <property type="entry name" value="B41"/>
    <property type="match status" value="1"/>
</dbReference>
<feature type="compositionally biased region" description="Basic and acidic residues" evidence="4">
    <location>
        <begin position="1"/>
        <end position="25"/>
    </location>
</feature>
<feature type="compositionally biased region" description="Basic and acidic residues" evidence="4">
    <location>
        <begin position="624"/>
        <end position="660"/>
    </location>
</feature>
<proteinExistence type="predicted"/>
<dbReference type="Pfam" id="PF05902">
    <property type="entry name" value="4_1_CTD"/>
    <property type="match status" value="1"/>
</dbReference>
<protein>
    <submittedName>
        <fullName evidence="6">Protein 4.1-like</fullName>
    </submittedName>
</protein>
<dbReference type="InParanoid" id="A0A0N0PB98"/>
<sequence length="3145" mass="342358">MPEGVAKEAKEAKDDKKGKGKEASPRRRPTGNLARANVELLDGSKMELDVDRKIRGHELLAKVCDALNLVEKDYFGAVPWEIRFAVKFYPPEPAQLQEELTRYQLVLAVRRDLLEGRLPCSAVTHALLASYLLQSELGDHEESQTGAALCRQLKLVPPAACTPELEEKVVELHKTHRGQTPAEAELNYLENAKKLAMYGVDLHPAKDSENVDITLGVCSSGLLVHREKLRINRFAWPKILKISYKRHNFYVKLRPGEFEQFESTVGFKLANHRAAKKLWKTCVEHHTFFRGQTPAEAELNYLENAKKLAMYGVDLHPAKDSENVDITLGVCSSGLLVHREKLRINRFAWPKILKISYKRHNFYVKLRPGEFEQFESTVGFKLANHRAAKKLWKTCVEHHTFFRLMSPEPAARGTLFPRLGSRFRYSGRTHYESRAAPPQRAPPHFSRTLSSRKLSSRSMDGQYTHPPHTYPQRRRTSPAHSPPGNSPRAAWTLTVTCFVSALAAGDKDESMPPDAAKRHTMPPQPAPRPTIKDKQLRRRSGGTASASSASSLEGEYLADRMEKKPPPGAVKVMPTAPPDKKEDKKIAERKPAENGTDTTSDPGITNNVETPKRSKAGGFGLFGSRKDKSPKEEKPPKDKSPKSKDKSPKEKDKKLKDPKAKVAVLDTSGDSSNLDSSVDKSPAKDSKPSFTKPYEYNDTEKSPTRTKPFIQGAFSYEKEPISDEKQRSLDESQSPTTRKAGLAFNYAPGEETNLVESAQKRKTPEDLNKLKTPGIDYVQSAALKEQAKGPKHLIDPTLALLDSERAHHEVPVAAAVPITKKENEIQVVIITARYNPKTKKLDDANGTVLINKGTLNKTNGKIQTDTELINTKSGQVNYTDFKTGKQEVKNGHVDSKSGHILFTSGVVDPKTGKIDPTLAQQYCFVEKSKDNVGAKPGREVDLVVITSKYDGKHKKLDPAHANVDVSKAVVAPDGTVHSNYGLIDPRTGKIDYVDPKTGKQDPKQAYVDQKTGNILVTTGVHDPKSGKVDSSLGQQFSIVEKDATKANREVRLVVITSKYDVKSKKLDPTFAHVDSIKGVLSGSDGKIYSEYGIIDPRTGEIQVTDTKTGKQEIKQASVDPKTGNIILLSGVIDPRTGQLDTTLGQQYSIVDKPISTFATVPGKDIQVVAITSKYDTKNKKLDTPNGFVEISQGVVSDKDSKVHSNFGILDPNTGKIHFTDPKTGKRDSKQAIIDPKTGSFVVTSGVIDPKTGKIDSSLAQQLSIVDKDARKGVPERRVNLVVVTAKYDPKLKKLDLATSHVDTYPGTVDNDDKIHTEFGVIEPSTGQITITDPVTGKPEIKKATVDSKTGNLLLSSGVVDPKTGKVDNTLGQQFSIVNTPKDTFAVVPGKEAQLVIITSKYDAKHKRLDNPNGHVDTSRAIIASDGKVHSNFGILDPKTGKVEHFDIVSGRQEIKQTAADPKTGYFILATGVADPKTGKADSSLAQQWSIVDKDALREKHVNLVIVTSKYDPKNKKLDLTDAHVDSVPGVMKDDGKVYSEFGTIEPSTGQITIVDPATRKQEIKTAAVDDKTGNLLLTSGVVDPHTGKVNAGLAQQLSIVNKDYDKIPAVPGREVQLVIITNKYEPKTKRLENPNGQIQTLPAIITNDGKVHASNVTLDPKTGKIEQIDPKTGKPEVSQAIVDTKTGHLILSSGVVDPKTGKSDSSLGQQWCVVDKDVSKRAPGRYVNLVIITSKYDLKNKKLDLSNPHVDTISGTVGADDKVYTDIGVIDPASGQVTLIDPITKKQDIKQATVDPKTGNLLLTSGVVDPHTGHVDPSLGQQLSVVEKPKDTFTPVPGREVQLVVITSKYDSKNKRLDNSNGHVESLRGIIAADGLIHSNQGVLDPKTGRIEHVDPKSGKTEVKQAVVDPKTGHLVLTSGVTDPKTGKADSTLAQQLSVVDKDVKPLQREIHLVIITTRYDPRTKKIDPNQGCVDTVSATIAPDGKIVSELGTIDTATGEITLVDPLTGKREVKKANVDPSTGYILVTSQVVDPRTGKVDPTLVQQYSIVSKKVVPHTKPVSKGEIRLVIITGKYDPRTKSVDAGAGTVEASKGYVSAEDGKIHTDFGIIDPRSGQIFYKDPITGKQELKQAEIDPQTGNFVVTTSVVDPATGKLEPSYAQQLAIVDKQNVLSKAASPTQRVSVSPAKQVVSPIKIPTQTHIQTPLKSPVKTTSPVISSQTQKASPVTSVTPVHKTAPVKPTGAPPAPPKRKIVKIMVIFARVDPKTKKPDLGTAEVEHITGILDPNGQIETKYGVLDSNTGNLVVSDPSGQRKTKDGVVFPETGQIFIPSGAVDPKTGKADPTLGMILSVAKQDDPVVEITTITGPIDPRNGKVDIENGSVEHTKGKVDAETGHISTKYGVIDPSNGVIFVTDTSGAQDTKPVDIDENNGQITITGVADPKTGRLDPKLGQVLVVGTHIDPVVEVTTFVGKVDSKKGIIEPKHSVIESTTGQLNPDNNKIDTKYGQIDLLKGTVTYNDPKTGKFESKELNVDPVTGQFLLRSGQINPKSGKPDKDIGRLICLRIIRNKVDPVSGKQIVSNDPRNVKVDPKTNQIWIAGPKDPQTGEVLYTAGQIDPVTGYIITIYGRLDPKTGTIIKTTEIDKTLIKVDPVNGQIYTATGEVDEDNQPLYSASQVDPGTGEIYTKLGKIDPRTGRLIIIKIYVITQKDEKGRVKEVDPRECTIDETTGRIITTKTVYLYQIIDPITGETIDVDPDDPRLKGARTTVTQTMTLSGKIDPITGRIKTEYGDIDPDTGDIDPSTAVRDPVTGQLILHYSQIDPSHFEDKSGNYTIEKETQDLPANIDIQTVNTHKFSTFGKDESPARGDEPKTFTEYSTSEHIRHQGFVSSSTPLSSKIPVSQRSKKTPTPPVVVKTTTKQLLTKNEEGVTHNVEQEVENLGTGEVTFSTHTNKAESLEPEGKSPYVTARAVTTRTATTHHDLDTKAKTQQMEEKTVAHTLTSSATRHEQRVLTQQVKTMVTTGDQLGRRGSGSSLSSGDSGTPIDFEEGGESTYYVTEPGSYTTTTSSTVMGNAPFGSMVHGAAARYKTERNGVVETRVEQKITIQSDGDPIDHDRALAEAIQEATAMNPDMTVEKIEIQQQSTQP</sequence>
<evidence type="ECO:0000256" key="4">
    <source>
        <dbReference type="SAM" id="MobiDB-lite"/>
    </source>
</evidence>
<comment type="subcellular location">
    <subcellularLocation>
        <location evidence="1">Cell junction</location>
    </subcellularLocation>
</comment>
<keyword evidence="3" id="KW-0965">Cell junction</keyword>
<feature type="compositionally biased region" description="Low complexity" evidence="4">
    <location>
        <begin position="3030"/>
        <end position="3040"/>
    </location>
</feature>
<dbReference type="PANTHER" id="PTHR23280:SF21">
    <property type="entry name" value="PROTEIN 4.1 HOMOLOG"/>
    <property type="match status" value="1"/>
</dbReference>
<dbReference type="PROSITE" id="PS00661">
    <property type="entry name" value="FERM_2"/>
    <property type="match status" value="1"/>
</dbReference>
<evidence type="ECO:0000256" key="2">
    <source>
        <dbReference type="ARBA" id="ARBA00022553"/>
    </source>
</evidence>
<feature type="compositionally biased region" description="Polar residues" evidence="4">
    <location>
        <begin position="2203"/>
        <end position="2231"/>
    </location>
</feature>
<evidence type="ECO:0000256" key="1">
    <source>
        <dbReference type="ARBA" id="ARBA00004282"/>
    </source>
</evidence>
<dbReference type="Gene3D" id="3.10.20.90">
    <property type="entry name" value="Phosphatidylinositol 3-kinase Catalytic Subunit, Chain A, domain 1"/>
    <property type="match status" value="1"/>
</dbReference>
<feature type="compositionally biased region" description="Low complexity" evidence="4">
    <location>
        <begin position="446"/>
        <end position="458"/>
    </location>
</feature>
<dbReference type="CDD" id="cd14473">
    <property type="entry name" value="FERM_B-lobe"/>
    <property type="match status" value="1"/>
</dbReference>
<keyword evidence="7" id="KW-1185">Reference proteome</keyword>
<dbReference type="FunFam" id="1.20.80.10:FF:000001">
    <property type="entry name" value="Erythrocyte membrane protein band 4.1"/>
    <property type="match status" value="1"/>
</dbReference>
<dbReference type="SUPFAM" id="SSF54236">
    <property type="entry name" value="Ubiquitin-like"/>
    <property type="match status" value="1"/>
</dbReference>
<dbReference type="InterPro" id="IPR008379">
    <property type="entry name" value="Band_4.1_C"/>
</dbReference>
<dbReference type="InterPro" id="IPR014847">
    <property type="entry name" value="FA"/>
</dbReference>
<dbReference type="SMART" id="SM01196">
    <property type="entry name" value="FERM_C"/>
    <property type="match status" value="2"/>
</dbReference>
<dbReference type="Gene3D" id="2.30.29.30">
    <property type="entry name" value="Pleckstrin-homology domain (PH domain)/Phosphotyrosine-binding domain (PTB)"/>
    <property type="match status" value="2"/>
</dbReference>
<dbReference type="SMART" id="SM01195">
    <property type="entry name" value="FA"/>
    <property type="match status" value="1"/>
</dbReference>
<dbReference type="SUPFAM" id="SSF50729">
    <property type="entry name" value="PH domain-like"/>
    <property type="match status" value="2"/>
</dbReference>
<dbReference type="GO" id="GO:0005198">
    <property type="term" value="F:structural molecule activity"/>
    <property type="evidence" value="ECO:0007669"/>
    <property type="project" value="InterPro"/>
</dbReference>
<dbReference type="InterPro" id="IPR014352">
    <property type="entry name" value="FERM/acyl-CoA-bd_prot_sf"/>
</dbReference>
<evidence type="ECO:0000259" key="5">
    <source>
        <dbReference type="PROSITE" id="PS50057"/>
    </source>
</evidence>
<dbReference type="InterPro" id="IPR018980">
    <property type="entry name" value="FERM_PH-like_C"/>
</dbReference>
<dbReference type="InterPro" id="IPR019747">
    <property type="entry name" value="FERM_CS"/>
</dbReference>
<gene>
    <name evidence="6" type="ORF">RR48_03440</name>
</gene>
<dbReference type="InterPro" id="IPR019749">
    <property type="entry name" value="Band_41_domain"/>
</dbReference>
<feature type="compositionally biased region" description="Low complexity" evidence="4">
    <location>
        <begin position="541"/>
        <end position="551"/>
    </location>
</feature>
<feature type="region of interest" description="Disordered" evidence="4">
    <location>
        <begin position="2203"/>
        <end position="2248"/>
    </location>
</feature>
<dbReference type="CDD" id="cd13184">
    <property type="entry name" value="FERM_C_4_1_family"/>
    <property type="match status" value="2"/>
</dbReference>
<dbReference type="Proteomes" id="UP000053240">
    <property type="component" value="Unassembled WGS sequence"/>
</dbReference>
<dbReference type="GO" id="GO:0005856">
    <property type="term" value="C:cytoskeleton"/>
    <property type="evidence" value="ECO:0007669"/>
    <property type="project" value="InterPro"/>
</dbReference>
<dbReference type="FunFam" id="2.30.29.30:FF:000001">
    <property type="entry name" value="Erythrocyte membrane protein band 4.1"/>
    <property type="match status" value="2"/>
</dbReference>
<dbReference type="InterPro" id="IPR018979">
    <property type="entry name" value="FERM_N"/>
</dbReference>
<dbReference type="GO" id="GO:0070161">
    <property type="term" value="C:anchoring junction"/>
    <property type="evidence" value="ECO:0007669"/>
    <property type="project" value="UniProtKB-SubCell"/>
</dbReference>
<dbReference type="InterPro" id="IPR035963">
    <property type="entry name" value="FERM_2"/>
</dbReference>
<feature type="compositionally biased region" description="Basic and acidic residues" evidence="4">
    <location>
        <begin position="677"/>
        <end position="687"/>
    </location>
</feature>
<dbReference type="InterPro" id="IPR011993">
    <property type="entry name" value="PH-like_dom_sf"/>
</dbReference>
<feature type="compositionally biased region" description="Basic and acidic residues" evidence="4">
    <location>
        <begin position="578"/>
        <end position="592"/>
    </location>
</feature>
<feature type="domain" description="FERM" evidence="5">
    <location>
        <begin position="1"/>
        <end position="293"/>
    </location>
</feature>
<dbReference type="Pfam" id="PF09379">
    <property type="entry name" value="FERM_N"/>
    <property type="match status" value="1"/>
</dbReference>
<dbReference type="EMBL" id="KQ461072">
    <property type="protein sequence ID" value="KPJ09836.1"/>
    <property type="molecule type" value="Genomic_DNA"/>
</dbReference>
<dbReference type="Pfam" id="PF00373">
    <property type="entry name" value="FERM_M"/>
    <property type="match status" value="1"/>
</dbReference>
<dbReference type="PROSITE" id="PS50057">
    <property type="entry name" value="FERM_3"/>
    <property type="match status" value="1"/>
</dbReference>
<dbReference type="Pfam" id="PF09380">
    <property type="entry name" value="FERM_C"/>
    <property type="match status" value="2"/>
</dbReference>
<feature type="compositionally biased region" description="Polar residues" evidence="4">
    <location>
        <begin position="595"/>
        <end position="609"/>
    </location>
</feature>
<feature type="region of interest" description="Disordered" evidence="4">
    <location>
        <begin position="431"/>
        <end position="488"/>
    </location>
</feature>
<dbReference type="InterPro" id="IPR029071">
    <property type="entry name" value="Ubiquitin-like_domsf"/>
</dbReference>
<evidence type="ECO:0000256" key="3">
    <source>
        <dbReference type="ARBA" id="ARBA00022949"/>
    </source>
</evidence>
<dbReference type="GO" id="GO:0009887">
    <property type="term" value="P:animal organ morphogenesis"/>
    <property type="evidence" value="ECO:0007669"/>
    <property type="project" value="UniProtKB-ARBA"/>
</dbReference>
<dbReference type="InterPro" id="IPR019748">
    <property type="entry name" value="FERM_central"/>
</dbReference>
<dbReference type="STRING" id="76193.A0A0N0PB98"/>
<dbReference type="PANTHER" id="PTHR23280">
    <property type="entry name" value="4.1 G PROTEIN"/>
    <property type="match status" value="1"/>
</dbReference>
<feature type="region of interest" description="Disordered" evidence="4">
    <location>
        <begin position="3019"/>
        <end position="3059"/>
    </location>
</feature>
<feature type="region of interest" description="Disordered" evidence="4">
    <location>
        <begin position="506"/>
        <end position="768"/>
    </location>
</feature>
<reference evidence="6 7" key="1">
    <citation type="journal article" date="2015" name="Nat. Commun.">
        <title>Outbred genome sequencing and CRISPR/Cas9 gene editing in butterflies.</title>
        <authorList>
            <person name="Li X."/>
            <person name="Fan D."/>
            <person name="Zhang W."/>
            <person name="Liu G."/>
            <person name="Zhang L."/>
            <person name="Zhao L."/>
            <person name="Fang X."/>
            <person name="Chen L."/>
            <person name="Dong Y."/>
            <person name="Chen Y."/>
            <person name="Ding Y."/>
            <person name="Zhao R."/>
            <person name="Feng M."/>
            <person name="Zhu Y."/>
            <person name="Feng Y."/>
            <person name="Jiang X."/>
            <person name="Zhu D."/>
            <person name="Xiang H."/>
            <person name="Feng X."/>
            <person name="Li S."/>
            <person name="Wang J."/>
            <person name="Zhang G."/>
            <person name="Kronforst M.R."/>
            <person name="Wang W."/>
        </authorList>
    </citation>
    <scope>NUCLEOTIDE SEQUENCE [LARGE SCALE GENOMIC DNA]</scope>
    <source>
        <strain evidence="6">Ya'a_city_454_Pm</strain>
        <tissue evidence="6">Whole body</tissue>
    </source>
</reference>
<feature type="compositionally biased region" description="Basic and acidic residues" evidence="4">
    <location>
        <begin position="758"/>
        <end position="768"/>
    </location>
</feature>
<keyword evidence="2" id="KW-0597">Phosphoprotein</keyword>
<feature type="compositionally biased region" description="Polar residues" evidence="4">
    <location>
        <begin position="2886"/>
        <end position="2901"/>
    </location>
</feature>